<reference evidence="3 4" key="1">
    <citation type="submission" date="2019-02" db="EMBL/GenBank/DDBJ databases">
        <title>Deep-cultivation of Planctomycetes and their phenomic and genomic characterization uncovers novel biology.</title>
        <authorList>
            <person name="Wiegand S."/>
            <person name="Jogler M."/>
            <person name="Boedeker C."/>
            <person name="Pinto D."/>
            <person name="Vollmers J."/>
            <person name="Rivas-Marin E."/>
            <person name="Kohn T."/>
            <person name="Peeters S.H."/>
            <person name="Heuer A."/>
            <person name="Rast P."/>
            <person name="Oberbeckmann S."/>
            <person name="Bunk B."/>
            <person name="Jeske O."/>
            <person name="Meyerdierks A."/>
            <person name="Storesund J.E."/>
            <person name="Kallscheuer N."/>
            <person name="Luecker S."/>
            <person name="Lage O.M."/>
            <person name="Pohl T."/>
            <person name="Merkel B.J."/>
            <person name="Hornburger P."/>
            <person name="Mueller R.-W."/>
            <person name="Bruemmer F."/>
            <person name="Labrenz M."/>
            <person name="Spormann A.M."/>
            <person name="Op Den Camp H."/>
            <person name="Overmann J."/>
            <person name="Amann R."/>
            <person name="Jetten M.S.M."/>
            <person name="Mascher T."/>
            <person name="Medema M.H."/>
            <person name="Devos D.P."/>
            <person name="Kaster A.-K."/>
            <person name="Ovreas L."/>
            <person name="Rohde M."/>
            <person name="Galperin M.Y."/>
            <person name="Jogler C."/>
        </authorList>
    </citation>
    <scope>NUCLEOTIDE SEQUENCE [LARGE SCALE GENOMIC DNA]</scope>
    <source>
        <strain evidence="3 4">CA13</strain>
    </source>
</reference>
<keyword evidence="4" id="KW-1185">Reference proteome</keyword>
<evidence type="ECO:0000256" key="1">
    <source>
        <dbReference type="SAM" id="SignalP"/>
    </source>
</evidence>
<keyword evidence="1" id="KW-0732">Signal</keyword>
<accession>A0A5C5Z586</accession>
<dbReference type="SMART" id="SM00710">
    <property type="entry name" value="PbH1"/>
    <property type="match status" value="5"/>
</dbReference>
<dbReference type="RefSeq" id="WP_146398821.1">
    <property type="nucleotide sequence ID" value="NZ_SJPJ01000001.1"/>
</dbReference>
<dbReference type="SUPFAM" id="SSF51126">
    <property type="entry name" value="Pectin lyase-like"/>
    <property type="match status" value="1"/>
</dbReference>
<gene>
    <name evidence="3" type="ORF">CA13_38220</name>
</gene>
<name>A0A5C5Z586_9BACT</name>
<evidence type="ECO:0000313" key="4">
    <source>
        <dbReference type="Proteomes" id="UP000315010"/>
    </source>
</evidence>
<sequence precursor="true">MRTVARRWLTLSICVGAMVLCIPSAHAGATYYVDSLTGDDANNGRDPTKAWQSLAKVNSIEFHPGDRILFKSGTQYSGQLSPRGSGKLVDGKPNPIVIDRFGQGRRPRLDGDGVVQSTLYLFNVEYWEVSGLEITNQGPQRESGRRGVHVHIKDFGTAHHIQLKDLYIHDVNGSIYKKKGGGSAILWQNEGRRKRSRFDGLLIENCHLKRCTRNGINARGYSNRRQWYPSLNVVVRHCLLEEIPGDGIVPIACDGALIEHNVMRNCPRLLEPGDAAAGIWPWSCDNTVIQFNEVSDHKAPWDAQGFDSDWNCRNTLIQYNYSHDNEGGFLLVCNNGGATPPSNIGNRGTVIRYNISINDGLRATPTHQGVFSPVFHITGPCKNTKIYNNVIYINRKPDDKIDRTIVKMDNWGGTWPEDTLFANNIFYVEDEASFQFGEDQKTMFKNNVFYGKIRHEPGGTQAKNQDPMFQRLPSGTGGSFPALKAFMLQKGSPCVAAAHPIHDNGGRDFFGNPVPQDGPKCIGIHEANAERRP</sequence>
<dbReference type="Gene3D" id="2.160.20.10">
    <property type="entry name" value="Single-stranded right-handed beta-helix, Pectin lyase-like"/>
    <property type="match status" value="1"/>
</dbReference>
<dbReference type="InterPro" id="IPR039448">
    <property type="entry name" value="Beta_helix"/>
</dbReference>
<dbReference type="InterPro" id="IPR011050">
    <property type="entry name" value="Pectin_lyase_fold/virulence"/>
</dbReference>
<protein>
    <recommendedName>
        <fullName evidence="2">Right handed beta helix domain-containing protein</fullName>
    </recommendedName>
</protein>
<dbReference type="Pfam" id="PF13229">
    <property type="entry name" value="Beta_helix"/>
    <property type="match status" value="1"/>
</dbReference>
<feature type="chain" id="PRO_5023077721" description="Right handed beta helix domain-containing protein" evidence="1">
    <location>
        <begin position="28"/>
        <end position="533"/>
    </location>
</feature>
<organism evidence="3 4">
    <name type="scientific">Novipirellula herctigrandis</name>
    <dbReference type="NCBI Taxonomy" id="2527986"/>
    <lineage>
        <taxon>Bacteria</taxon>
        <taxon>Pseudomonadati</taxon>
        <taxon>Planctomycetota</taxon>
        <taxon>Planctomycetia</taxon>
        <taxon>Pirellulales</taxon>
        <taxon>Pirellulaceae</taxon>
        <taxon>Novipirellula</taxon>
    </lineage>
</organism>
<dbReference type="InterPro" id="IPR012334">
    <property type="entry name" value="Pectin_lyas_fold"/>
</dbReference>
<dbReference type="InterPro" id="IPR006626">
    <property type="entry name" value="PbH1"/>
</dbReference>
<proteinExistence type="predicted"/>
<evidence type="ECO:0000313" key="3">
    <source>
        <dbReference type="EMBL" id="TWT82360.1"/>
    </source>
</evidence>
<evidence type="ECO:0000259" key="2">
    <source>
        <dbReference type="Pfam" id="PF13229"/>
    </source>
</evidence>
<feature type="signal peptide" evidence="1">
    <location>
        <begin position="1"/>
        <end position="27"/>
    </location>
</feature>
<feature type="domain" description="Right handed beta helix" evidence="2">
    <location>
        <begin position="201"/>
        <end position="335"/>
    </location>
</feature>
<dbReference type="Proteomes" id="UP000315010">
    <property type="component" value="Unassembled WGS sequence"/>
</dbReference>
<dbReference type="OrthoDB" id="3333873at2"/>
<comment type="caution">
    <text evidence="3">The sequence shown here is derived from an EMBL/GenBank/DDBJ whole genome shotgun (WGS) entry which is preliminary data.</text>
</comment>
<dbReference type="AlphaFoldDB" id="A0A5C5Z586"/>
<dbReference type="EMBL" id="SJPJ01000001">
    <property type="protein sequence ID" value="TWT82360.1"/>
    <property type="molecule type" value="Genomic_DNA"/>
</dbReference>